<keyword evidence="1" id="KW-0805">Transcription regulation</keyword>
<evidence type="ECO:0000256" key="2">
    <source>
        <dbReference type="ARBA" id="ARBA00023125"/>
    </source>
</evidence>
<dbReference type="InterPro" id="IPR018060">
    <property type="entry name" value="HTH_AraC"/>
</dbReference>
<dbReference type="RefSeq" id="WP_272138315.1">
    <property type="nucleotide sequence ID" value="NZ_JAQLOI010000003.1"/>
</dbReference>
<dbReference type="PANTHER" id="PTHR46796:SF6">
    <property type="entry name" value="ARAC SUBFAMILY"/>
    <property type="match status" value="1"/>
</dbReference>
<evidence type="ECO:0000256" key="1">
    <source>
        <dbReference type="ARBA" id="ARBA00023015"/>
    </source>
</evidence>
<keyword evidence="2" id="KW-0238">DNA-binding</keyword>
<accession>A0ABT4YTX1</accession>
<keyword evidence="6" id="KW-1185">Reference proteome</keyword>
<dbReference type="EMBL" id="JAQLOI010000003">
    <property type="protein sequence ID" value="MDB1125006.1"/>
    <property type="molecule type" value="Genomic_DNA"/>
</dbReference>
<feature type="domain" description="HTH araC/xylS-type" evidence="4">
    <location>
        <begin position="197"/>
        <end position="295"/>
    </location>
</feature>
<keyword evidence="3" id="KW-0804">Transcription</keyword>
<gene>
    <name evidence="5" type="ORF">PGX00_15720</name>
</gene>
<dbReference type="InterPro" id="IPR009057">
    <property type="entry name" value="Homeodomain-like_sf"/>
</dbReference>
<organism evidence="5 6">
    <name type="scientific">Vibrio algarum</name>
    <dbReference type="NCBI Taxonomy" id="3020714"/>
    <lineage>
        <taxon>Bacteria</taxon>
        <taxon>Pseudomonadati</taxon>
        <taxon>Pseudomonadota</taxon>
        <taxon>Gammaproteobacteria</taxon>
        <taxon>Vibrionales</taxon>
        <taxon>Vibrionaceae</taxon>
        <taxon>Vibrio</taxon>
    </lineage>
</organism>
<name>A0ABT4YTX1_9VIBR</name>
<evidence type="ECO:0000259" key="4">
    <source>
        <dbReference type="PROSITE" id="PS01124"/>
    </source>
</evidence>
<dbReference type="PROSITE" id="PS00041">
    <property type="entry name" value="HTH_ARAC_FAMILY_1"/>
    <property type="match status" value="1"/>
</dbReference>
<dbReference type="InterPro" id="IPR018062">
    <property type="entry name" value="HTH_AraC-typ_CS"/>
</dbReference>
<evidence type="ECO:0000313" key="5">
    <source>
        <dbReference type="EMBL" id="MDB1125006.1"/>
    </source>
</evidence>
<sequence>MDKGILAGIKKQRVFNVLTDNTAQLHKELWQNNGMGSAIWSNSHGSASYDKPSHHTLSFYLQGGQDTQRVMKSGNIHGGANKLCLMPKGHRSDWTFSVPFRFFHFYFEQTHLQNFAEQVFDKEGRHIELTEQTYVEDKFINQLVRETILKLDWDNSTDKLMISHSQQLLLLHLIRQYCHNAPKTVLNSGGLAIFNQRRIVDYIQANLSTSFTLSDLATLANLSDFHFARMFKVSFGCSPHQYVLSQRVEMAKKLLSSHNMPLTDIALSCGFSSQQHLSQQFKQRVGVTPAVFRKEHRNTVK</sequence>
<protein>
    <submittedName>
        <fullName evidence="5">AraC family transcriptional regulator</fullName>
    </submittedName>
</protein>
<dbReference type="Gene3D" id="1.10.10.60">
    <property type="entry name" value="Homeodomain-like"/>
    <property type="match status" value="2"/>
</dbReference>
<reference evidence="5 6" key="1">
    <citation type="submission" date="2023-01" db="EMBL/GenBank/DDBJ databases">
        <title>Vibrio sp. KJ40-1 sp.nov, isolated from marine algae.</title>
        <authorList>
            <person name="Butt M."/>
            <person name="Kim J.M.J."/>
            <person name="Jeon C.O.C."/>
        </authorList>
    </citation>
    <scope>NUCLEOTIDE SEQUENCE [LARGE SCALE GENOMIC DNA]</scope>
    <source>
        <strain evidence="5 6">KJ40-1</strain>
    </source>
</reference>
<dbReference type="PROSITE" id="PS01124">
    <property type="entry name" value="HTH_ARAC_FAMILY_2"/>
    <property type="match status" value="1"/>
</dbReference>
<dbReference type="Pfam" id="PF12833">
    <property type="entry name" value="HTH_18"/>
    <property type="match status" value="1"/>
</dbReference>
<dbReference type="SMART" id="SM00342">
    <property type="entry name" value="HTH_ARAC"/>
    <property type="match status" value="1"/>
</dbReference>
<dbReference type="PANTHER" id="PTHR46796">
    <property type="entry name" value="HTH-TYPE TRANSCRIPTIONAL ACTIVATOR RHAS-RELATED"/>
    <property type="match status" value="1"/>
</dbReference>
<dbReference type="SUPFAM" id="SSF46689">
    <property type="entry name" value="Homeodomain-like"/>
    <property type="match status" value="2"/>
</dbReference>
<dbReference type="Proteomes" id="UP001210678">
    <property type="component" value="Unassembled WGS sequence"/>
</dbReference>
<comment type="caution">
    <text evidence="5">The sequence shown here is derived from an EMBL/GenBank/DDBJ whole genome shotgun (WGS) entry which is preliminary data.</text>
</comment>
<evidence type="ECO:0000313" key="6">
    <source>
        <dbReference type="Proteomes" id="UP001210678"/>
    </source>
</evidence>
<dbReference type="InterPro" id="IPR050204">
    <property type="entry name" value="AraC_XylS_family_regulators"/>
</dbReference>
<evidence type="ECO:0000256" key="3">
    <source>
        <dbReference type="ARBA" id="ARBA00023163"/>
    </source>
</evidence>
<proteinExistence type="predicted"/>